<sequence>MSVTIQLPEGFQYVGSAIFSTAALLIWHTFLVGKYRKRAGIKYPQAYAEKAEVEASNDAHLFNCAQRTHQNTLEHIPIIWATTLIVGSQMPVLAASVCGLWSLSRVTYTLGYLSGDPAKRISPLYKVSGIASLGVTAGAAYYAGLWVWQGVSAKFGI</sequence>
<gene>
    <name evidence="6" type="ORF">Agabi119p4_204</name>
</gene>
<evidence type="ECO:0000256" key="3">
    <source>
        <dbReference type="ARBA" id="ARBA00022989"/>
    </source>
</evidence>
<evidence type="ECO:0000256" key="1">
    <source>
        <dbReference type="ARBA" id="ARBA00004141"/>
    </source>
</evidence>
<dbReference type="InterPro" id="IPR050997">
    <property type="entry name" value="MAPEG"/>
</dbReference>
<dbReference type="AlphaFoldDB" id="A0A8H7FAB8"/>
<feature type="transmembrane region" description="Helical" evidence="5">
    <location>
        <begin position="12"/>
        <end position="32"/>
    </location>
</feature>
<dbReference type="SUPFAM" id="SSF161084">
    <property type="entry name" value="MAPEG domain-like"/>
    <property type="match status" value="1"/>
</dbReference>
<evidence type="ECO:0000256" key="4">
    <source>
        <dbReference type="ARBA" id="ARBA00023136"/>
    </source>
</evidence>
<keyword evidence="2 5" id="KW-0812">Transmembrane</keyword>
<organism evidence="6 7">
    <name type="scientific">Agaricus bisporus var. burnettii</name>
    <dbReference type="NCBI Taxonomy" id="192524"/>
    <lineage>
        <taxon>Eukaryota</taxon>
        <taxon>Fungi</taxon>
        <taxon>Dikarya</taxon>
        <taxon>Basidiomycota</taxon>
        <taxon>Agaricomycotina</taxon>
        <taxon>Agaricomycetes</taxon>
        <taxon>Agaricomycetidae</taxon>
        <taxon>Agaricales</taxon>
        <taxon>Agaricineae</taxon>
        <taxon>Agaricaceae</taxon>
        <taxon>Agaricus</taxon>
    </lineage>
</organism>
<evidence type="ECO:0000256" key="5">
    <source>
        <dbReference type="SAM" id="Phobius"/>
    </source>
</evidence>
<keyword evidence="4 5" id="KW-0472">Membrane</keyword>
<reference evidence="6 7" key="1">
    <citation type="journal article" name="Sci. Rep.">
        <title>Telomere-to-telomere assembled and centromere annotated genomes of the two main subspecies of the button mushroom Agaricus bisporus reveal especially polymorphic chromosome ends.</title>
        <authorList>
            <person name="Sonnenberg A.S.M."/>
            <person name="Sedaghat-Telgerd N."/>
            <person name="Lavrijssen B."/>
            <person name="Ohm R.A."/>
            <person name="Hendrickx P.M."/>
            <person name="Scholtmeijer K."/>
            <person name="Baars J.J.P."/>
            <person name="van Peer A."/>
        </authorList>
    </citation>
    <scope>NUCLEOTIDE SEQUENCE [LARGE SCALE GENOMIC DNA]</scope>
    <source>
        <strain evidence="6 7">H119_p4</strain>
    </source>
</reference>
<evidence type="ECO:0000313" key="6">
    <source>
        <dbReference type="EMBL" id="KAF7784039.1"/>
    </source>
</evidence>
<dbReference type="InterPro" id="IPR001129">
    <property type="entry name" value="Membr-assoc_MAPEG"/>
</dbReference>
<dbReference type="PANTHER" id="PTHR10250">
    <property type="entry name" value="MICROSOMAL GLUTATHIONE S-TRANSFERASE"/>
    <property type="match status" value="1"/>
</dbReference>
<evidence type="ECO:0000313" key="7">
    <source>
        <dbReference type="Proteomes" id="UP000629468"/>
    </source>
</evidence>
<dbReference type="Pfam" id="PF01124">
    <property type="entry name" value="MAPEG"/>
    <property type="match status" value="1"/>
</dbReference>
<dbReference type="Proteomes" id="UP000629468">
    <property type="component" value="Unassembled WGS sequence"/>
</dbReference>
<name>A0A8H7FAB8_AGABI</name>
<feature type="transmembrane region" description="Helical" evidence="5">
    <location>
        <begin position="124"/>
        <end position="148"/>
    </location>
</feature>
<dbReference type="GO" id="GO:0005635">
    <property type="term" value="C:nuclear envelope"/>
    <property type="evidence" value="ECO:0007669"/>
    <property type="project" value="TreeGrafter"/>
</dbReference>
<evidence type="ECO:0000256" key="2">
    <source>
        <dbReference type="ARBA" id="ARBA00022692"/>
    </source>
</evidence>
<dbReference type="PANTHER" id="PTHR10250:SF26">
    <property type="entry name" value="GLUTATHIONE S-TRANSFERASE 3, MITOCHONDRIAL"/>
    <property type="match status" value="1"/>
</dbReference>
<dbReference type="GO" id="GO:0016020">
    <property type="term" value="C:membrane"/>
    <property type="evidence" value="ECO:0007669"/>
    <property type="project" value="UniProtKB-SubCell"/>
</dbReference>
<dbReference type="GO" id="GO:0004602">
    <property type="term" value="F:glutathione peroxidase activity"/>
    <property type="evidence" value="ECO:0007669"/>
    <property type="project" value="TreeGrafter"/>
</dbReference>
<comment type="subcellular location">
    <subcellularLocation>
        <location evidence="1">Membrane</location>
        <topology evidence="1">Multi-pass membrane protein</topology>
    </subcellularLocation>
</comment>
<keyword evidence="3 5" id="KW-1133">Transmembrane helix</keyword>
<proteinExistence type="predicted"/>
<dbReference type="EMBL" id="JABXXO010000001">
    <property type="protein sequence ID" value="KAF7784039.1"/>
    <property type="molecule type" value="Genomic_DNA"/>
</dbReference>
<dbReference type="GO" id="GO:0004364">
    <property type="term" value="F:glutathione transferase activity"/>
    <property type="evidence" value="ECO:0007669"/>
    <property type="project" value="TreeGrafter"/>
</dbReference>
<dbReference type="GO" id="GO:0005783">
    <property type="term" value="C:endoplasmic reticulum"/>
    <property type="evidence" value="ECO:0007669"/>
    <property type="project" value="TreeGrafter"/>
</dbReference>
<accession>A0A8H7FAB8</accession>
<comment type="caution">
    <text evidence="6">The sequence shown here is derived from an EMBL/GenBank/DDBJ whole genome shotgun (WGS) entry which is preliminary data.</text>
</comment>
<protein>
    <recommendedName>
        <fullName evidence="8">Membrane-associated proteins in eicosanoid and glutathione metabolism</fullName>
    </recommendedName>
</protein>
<dbReference type="Gene3D" id="1.20.120.550">
    <property type="entry name" value="Membrane associated eicosanoid/glutathione metabolism-like domain"/>
    <property type="match status" value="1"/>
</dbReference>
<evidence type="ECO:0008006" key="8">
    <source>
        <dbReference type="Google" id="ProtNLM"/>
    </source>
</evidence>
<dbReference type="InterPro" id="IPR023352">
    <property type="entry name" value="MAPEG-like_dom_sf"/>
</dbReference>